<dbReference type="AlphaFoldDB" id="A0AAE0JGJ1"/>
<proteinExistence type="predicted"/>
<sequence length="206" mass="23812">MEQWKLPELRQSVGYQLQSFDSAFDHVHTPTSAPNSSGQSGANRNADASSLASLDELNKLNKLNNSLRLMRIKNRHQIIKSRLQARLDDQESKNRVLAARRDQLKQDEQLLASLKVMKYKIVATKYQERQLEKEIKSLDSAVWGYDMEGLLDELKEEEDNEEDKDKEEEDEGQSEEEEVHAIDYLEEESVVEEDSESNCSDDEDDY</sequence>
<evidence type="ECO:0000256" key="1">
    <source>
        <dbReference type="SAM" id="Coils"/>
    </source>
</evidence>
<feature type="region of interest" description="Disordered" evidence="2">
    <location>
        <begin position="26"/>
        <end position="47"/>
    </location>
</feature>
<evidence type="ECO:0000256" key="2">
    <source>
        <dbReference type="SAM" id="MobiDB-lite"/>
    </source>
</evidence>
<evidence type="ECO:0000313" key="4">
    <source>
        <dbReference type="Proteomes" id="UP001278500"/>
    </source>
</evidence>
<evidence type="ECO:0000313" key="3">
    <source>
        <dbReference type="EMBL" id="KAK3347493.1"/>
    </source>
</evidence>
<name>A0AAE0JGJ1_9PEZI</name>
<feature type="compositionally biased region" description="Polar residues" evidence="2">
    <location>
        <begin position="29"/>
        <end position="47"/>
    </location>
</feature>
<organism evidence="3 4">
    <name type="scientific">Neurospora tetraspora</name>
    <dbReference type="NCBI Taxonomy" id="94610"/>
    <lineage>
        <taxon>Eukaryota</taxon>
        <taxon>Fungi</taxon>
        <taxon>Dikarya</taxon>
        <taxon>Ascomycota</taxon>
        <taxon>Pezizomycotina</taxon>
        <taxon>Sordariomycetes</taxon>
        <taxon>Sordariomycetidae</taxon>
        <taxon>Sordariales</taxon>
        <taxon>Sordariaceae</taxon>
        <taxon>Neurospora</taxon>
    </lineage>
</organism>
<comment type="caution">
    <text evidence="3">The sequence shown here is derived from an EMBL/GenBank/DDBJ whole genome shotgun (WGS) entry which is preliminary data.</text>
</comment>
<feature type="region of interest" description="Disordered" evidence="2">
    <location>
        <begin position="151"/>
        <end position="206"/>
    </location>
</feature>
<keyword evidence="4" id="KW-1185">Reference proteome</keyword>
<protein>
    <submittedName>
        <fullName evidence="3">Uncharacterized protein</fullName>
    </submittedName>
</protein>
<reference evidence="3" key="1">
    <citation type="journal article" date="2023" name="Mol. Phylogenet. Evol.">
        <title>Genome-scale phylogeny and comparative genomics of the fungal order Sordariales.</title>
        <authorList>
            <person name="Hensen N."/>
            <person name="Bonometti L."/>
            <person name="Westerberg I."/>
            <person name="Brannstrom I.O."/>
            <person name="Guillou S."/>
            <person name="Cros-Aarteil S."/>
            <person name="Calhoun S."/>
            <person name="Haridas S."/>
            <person name="Kuo A."/>
            <person name="Mondo S."/>
            <person name="Pangilinan J."/>
            <person name="Riley R."/>
            <person name="LaButti K."/>
            <person name="Andreopoulos B."/>
            <person name="Lipzen A."/>
            <person name="Chen C."/>
            <person name="Yan M."/>
            <person name="Daum C."/>
            <person name="Ng V."/>
            <person name="Clum A."/>
            <person name="Steindorff A."/>
            <person name="Ohm R.A."/>
            <person name="Martin F."/>
            <person name="Silar P."/>
            <person name="Natvig D.O."/>
            <person name="Lalanne C."/>
            <person name="Gautier V."/>
            <person name="Ament-Velasquez S.L."/>
            <person name="Kruys A."/>
            <person name="Hutchinson M.I."/>
            <person name="Powell A.J."/>
            <person name="Barry K."/>
            <person name="Miller A.N."/>
            <person name="Grigoriev I.V."/>
            <person name="Debuchy R."/>
            <person name="Gladieux P."/>
            <person name="Hiltunen Thoren M."/>
            <person name="Johannesson H."/>
        </authorList>
    </citation>
    <scope>NUCLEOTIDE SEQUENCE</scope>
    <source>
        <strain evidence="3">CBS 560.94</strain>
    </source>
</reference>
<dbReference type="Proteomes" id="UP001278500">
    <property type="component" value="Unassembled WGS sequence"/>
</dbReference>
<gene>
    <name evidence="3" type="ORF">B0H65DRAFT_441115</name>
</gene>
<reference evidence="3" key="2">
    <citation type="submission" date="2023-06" db="EMBL/GenBank/DDBJ databases">
        <authorList>
            <consortium name="Lawrence Berkeley National Laboratory"/>
            <person name="Haridas S."/>
            <person name="Hensen N."/>
            <person name="Bonometti L."/>
            <person name="Westerberg I."/>
            <person name="Brannstrom I.O."/>
            <person name="Guillou S."/>
            <person name="Cros-Aarteil S."/>
            <person name="Calhoun S."/>
            <person name="Kuo A."/>
            <person name="Mondo S."/>
            <person name="Pangilinan J."/>
            <person name="Riley R."/>
            <person name="Labutti K."/>
            <person name="Andreopoulos B."/>
            <person name="Lipzen A."/>
            <person name="Chen C."/>
            <person name="Yanf M."/>
            <person name="Daum C."/>
            <person name="Ng V."/>
            <person name="Clum A."/>
            <person name="Steindorff A."/>
            <person name="Ohm R."/>
            <person name="Martin F."/>
            <person name="Silar P."/>
            <person name="Natvig D."/>
            <person name="Lalanne C."/>
            <person name="Gautier V."/>
            <person name="Ament-Velasquez S.L."/>
            <person name="Kruys A."/>
            <person name="Hutchinson M.I."/>
            <person name="Powell A.J."/>
            <person name="Barry K."/>
            <person name="Miller A.N."/>
            <person name="Grigoriev I.V."/>
            <person name="Debuchy R."/>
            <person name="Gladieux P."/>
            <person name="Thoren M.H."/>
            <person name="Johannesson H."/>
        </authorList>
    </citation>
    <scope>NUCLEOTIDE SEQUENCE</scope>
    <source>
        <strain evidence="3">CBS 560.94</strain>
    </source>
</reference>
<accession>A0AAE0JGJ1</accession>
<dbReference type="EMBL" id="JAUEPP010000003">
    <property type="protein sequence ID" value="KAK3347493.1"/>
    <property type="molecule type" value="Genomic_DNA"/>
</dbReference>
<dbReference type="GeneID" id="87862656"/>
<keyword evidence="1" id="KW-0175">Coiled coil</keyword>
<feature type="coiled-coil region" evidence="1">
    <location>
        <begin position="80"/>
        <end position="107"/>
    </location>
</feature>
<dbReference type="RefSeq" id="XP_062682575.1">
    <property type="nucleotide sequence ID" value="XM_062825502.1"/>
</dbReference>